<name>A0A847EU91_9BACT</name>
<dbReference type="EMBL" id="JAAZAL010000143">
    <property type="protein sequence ID" value="NLE31379.1"/>
    <property type="molecule type" value="Genomic_DNA"/>
</dbReference>
<keyword evidence="4 7" id="KW-0418">Kinase</keyword>
<dbReference type="InterPro" id="IPR018485">
    <property type="entry name" value="FGGY_C"/>
</dbReference>
<keyword evidence="2" id="KW-0808">Transferase</keyword>
<dbReference type="GO" id="GO:0004370">
    <property type="term" value="F:glycerol kinase activity"/>
    <property type="evidence" value="ECO:0007669"/>
    <property type="project" value="TreeGrafter"/>
</dbReference>
<evidence type="ECO:0000256" key="1">
    <source>
        <dbReference type="ARBA" id="ARBA00009156"/>
    </source>
</evidence>
<sequence length="113" mass="12875">SKDVIEVMKQEAHADVSALRVDCGATKNKLLLQFQADILRCEIRLPQCLETTSLGVAYMAGLGSGFWKNMKEIEKYHCLQATYQPKMDEKVAIKKYEGWKQAVQATMMFKLKD</sequence>
<dbReference type="Gene3D" id="3.30.420.40">
    <property type="match status" value="1"/>
</dbReference>
<feature type="domain" description="Carbohydrate kinase FGGY C-terminal" evidence="6">
    <location>
        <begin position="3"/>
        <end position="62"/>
    </location>
</feature>
<evidence type="ECO:0000259" key="6">
    <source>
        <dbReference type="Pfam" id="PF02782"/>
    </source>
</evidence>
<evidence type="ECO:0000313" key="8">
    <source>
        <dbReference type="Proteomes" id="UP000554004"/>
    </source>
</evidence>
<reference evidence="7 8" key="1">
    <citation type="journal article" date="2020" name="Biotechnol. Biofuels">
        <title>New insights from the biogas microbiome by comprehensive genome-resolved metagenomics of nearly 1600 species originating from multiple anaerobic digesters.</title>
        <authorList>
            <person name="Campanaro S."/>
            <person name="Treu L."/>
            <person name="Rodriguez-R L.M."/>
            <person name="Kovalovszki A."/>
            <person name="Ziels R.M."/>
            <person name="Maus I."/>
            <person name="Zhu X."/>
            <person name="Kougias P.G."/>
            <person name="Basile A."/>
            <person name="Luo G."/>
            <person name="Schluter A."/>
            <person name="Konstantinidis K.T."/>
            <person name="Angelidaki I."/>
        </authorList>
    </citation>
    <scope>NUCLEOTIDE SEQUENCE [LARGE SCALE GENOMIC DNA]</scope>
    <source>
        <strain evidence="7">AS06rmzACSIP_421</strain>
    </source>
</reference>
<dbReference type="GO" id="GO:0006071">
    <property type="term" value="P:glycerol metabolic process"/>
    <property type="evidence" value="ECO:0007669"/>
    <property type="project" value="TreeGrafter"/>
</dbReference>
<evidence type="ECO:0000256" key="4">
    <source>
        <dbReference type="ARBA" id="ARBA00022777"/>
    </source>
</evidence>
<evidence type="ECO:0000256" key="2">
    <source>
        <dbReference type="ARBA" id="ARBA00022679"/>
    </source>
</evidence>
<dbReference type="Proteomes" id="UP000554004">
    <property type="component" value="Unassembled WGS sequence"/>
</dbReference>
<organism evidence="7 8">
    <name type="scientific">Candidatus Dojkabacteria bacterium</name>
    <dbReference type="NCBI Taxonomy" id="2099670"/>
    <lineage>
        <taxon>Bacteria</taxon>
        <taxon>Candidatus Dojkabacteria</taxon>
    </lineage>
</organism>
<evidence type="ECO:0000313" key="7">
    <source>
        <dbReference type="EMBL" id="NLE31379.1"/>
    </source>
</evidence>
<accession>A0A847EU91</accession>
<dbReference type="PANTHER" id="PTHR10196:SF69">
    <property type="entry name" value="GLYCEROL KINASE"/>
    <property type="match status" value="1"/>
</dbReference>
<feature type="non-terminal residue" evidence="7">
    <location>
        <position position="1"/>
    </location>
</feature>
<dbReference type="PANTHER" id="PTHR10196">
    <property type="entry name" value="SUGAR KINASE"/>
    <property type="match status" value="1"/>
</dbReference>
<evidence type="ECO:0000256" key="5">
    <source>
        <dbReference type="ARBA" id="ARBA00022840"/>
    </source>
</evidence>
<dbReference type="SUPFAM" id="SSF53067">
    <property type="entry name" value="Actin-like ATPase domain"/>
    <property type="match status" value="1"/>
</dbReference>
<keyword evidence="3" id="KW-0547">Nucleotide-binding</keyword>
<dbReference type="Pfam" id="PF02782">
    <property type="entry name" value="FGGY_C"/>
    <property type="match status" value="1"/>
</dbReference>
<dbReference type="GO" id="GO:0005829">
    <property type="term" value="C:cytosol"/>
    <property type="evidence" value="ECO:0007669"/>
    <property type="project" value="TreeGrafter"/>
</dbReference>
<evidence type="ECO:0000256" key="3">
    <source>
        <dbReference type="ARBA" id="ARBA00022741"/>
    </source>
</evidence>
<keyword evidence="5" id="KW-0067">ATP-binding</keyword>
<protein>
    <submittedName>
        <fullName evidence="7">Glycerol kinase</fullName>
    </submittedName>
</protein>
<gene>
    <name evidence="7" type="ORF">GX618_03870</name>
</gene>
<comment type="similarity">
    <text evidence="1">Belongs to the FGGY kinase family.</text>
</comment>
<dbReference type="GO" id="GO:0005524">
    <property type="term" value="F:ATP binding"/>
    <property type="evidence" value="ECO:0007669"/>
    <property type="project" value="UniProtKB-KW"/>
</dbReference>
<dbReference type="AlphaFoldDB" id="A0A847EU91"/>
<dbReference type="InterPro" id="IPR043129">
    <property type="entry name" value="ATPase_NBD"/>
</dbReference>
<proteinExistence type="inferred from homology"/>
<comment type="caution">
    <text evidence="7">The sequence shown here is derived from an EMBL/GenBank/DDBJ whole genome shotgun (WGS) entry which is preliminary data.</text>
</comment>